<proteinExistence type="predicted"/>
<accession>A0AAD5YL47</accession>
<reference evidence="1" key="1">
    <citation type="submission" date="2022-07" db="EMBL/GenBank/DDBJ databases">
        <title>Genome Sequence of Leucocoprinus birnbaumii.</title>
        <authorList>
            <person name="Buettner E."/>
        </authorList>
    </citation>
    <scope>NUCLEOTIDE SEQUENCE</scope>
    <source>
        <strain evidence="1">VT141</strain>
    </source>
</reference>
<evidence type="ECO:0000313" key="1">
    <source>
        <dbReference type="EMBL" id="KAJ3557805.1"/>
    </source>
</evidence>
<sequence>MSGSIGDPLTTLQLEPSVIATGFMNNGLNASVLPGQVASLTSSNNYINFCLTIPGASFRAPFNSSQVSCNPAPMGVLPSIDDMLGCKFIVPQNMGNIRTSSAFVIQVAITGINSSFRTQPINNYLAAPQHLDNNGRVQGHLVVVIEAIDSIDSTVPTDPKKFAFFTAMSGPANGPLMAVVNNGLPAGVYRAAALMQTANHAPVLSPIEQHGASTDHVYFTVSEYDFNSPCIG</sequence>
<dbReference type="Proteomes" id="UP001213000">
    <property type="component" value="Unassembled WGS sequence"/>
</dbReference>
<protein>
    <submittedName>
        <fullName evidence="1">Uncharacterized protein</fullName>
    </submittedName>
</protein>
<keyword evidence="2" id="KW-1185">Reference proteome</keyword>
<dbReference type="AlphaFoldDB" id="A0AAD5YL47"/>
<gene>
    <name evidence="1" type="ORF">NP233_g11653</name>
</gene>
<organism evidence="1 2">
    <name type="scientific">Leucocoprinus birnbaumii</name>
    <dbReference type="NCBI Taxonomy" id="56174"/>
    <lineage>
        <taxon>Eukaryota</taxon>
        <taxon>Fungi</taxon>
        <taxon>Dikarya</taxon>
        <taxon>Basidiomycota</taxon>
        <taxon>Agaricomycotina</taxon>
        <taxon>Agaricomycetes</taxon>
        <taxon>Agaricomycetidae</taxon>
        <taxon>Agaricales</taxon>
        <taxon>Agaricineae</taxon>
        <taxon>Agaricaceae</taxon>
        <taxon>Leucocoprinus</taxon>
    </lineage>
</organism>
<dbReference type="PANTHER" id="PTHR34587">
    <property type="entry name" value="VWFA DOMAIN-CONTAINING PROTEIN"/>
    <property type="match status" value="1"/>
</dbReference>
<evidence type="ECO:0000313" key="2">
    <source>
        <dbReference type="Proteomes" id="UP001213000"/>
    </source>
</evidence>
<comment type="caution">
    <text evidence="1">The sequence shown here is derived from an EMBL/GenBank/DDBJ whole genome shotgun (WGS) entry which is preliminary data.</text>
</comment>
<dbReference type="EMBL" id="JANIEX010001449">
    <property type="protein sequence ID" value="KAJ3557805.1"/>
    <property type="molecule type" value="Genomic_DNA"/>
</dbReference>
<dbReference type="InterPro" id="IPR053216">
    <property type="entry name" value="Appressorial_penetr-assoc"/>
</dbReference>
<dbReference type="PANTHER" id="PTHR34587:SF2">
    <property type="entry name" value="G-PROTEIN COUPLED RECEPTORS FAMILY 1 PROFILE DOMAIN-CONTAINING PROTEIN"/>
    <property type="match status" value="1"/>
</dbReference>
<name>A0AAD5YL47_9AGAR</name>